<evidence type="ECO:0000313" key="4">
    <source>
        <dbReference type="Proteomes" id="UP000424752"/>
    </source>
</evidence>
<sequence length="731" mass="84288">MNQGKSTTFAGLFNQVERIEIPMIQRDYAQGRQSAREIREVFLEAIRNALTQQPFTLPLDLDFIYGNLEDDGSGSVLAVLDGQQRLTTLFLLHWFLAVKEQQIDDFRQRFTRDGKSRFCYQTRSSSGEFFNALVMADPAYFAFSSEVQTGLPSADQQIVNSNWFFASWLNDPTVSACLGMLQSMEEKFRHTQAGLYQRLCSSAPAYLVFQYLNLQSFGLSDELYIKMNARGKMLTDFENFKAWLSGRHRQWQYASRFGQKLDQQWTDLFWALHKTEKIPVDTLYLRFFNRMAFLLACDDYRQPLSKLSEEHAEWFTLLRDARAPFSAVECEKHQAFGEADLAKIEQVLDFLSNPQAEPSVSQLLRDFLTDNDYVVQARFFALSLAIFAGHDTQQVVLHRWERVTNNLLNNQRLDSITPFIASLRALNEVLPYAATLYDWLLTDSKRPGFNAQWQEESLKAGLINASHDWEAALIHAENHPFLRGRVRGLLELAKDASGHQLETFITLTDKTWRVLNREILQGGEHLLERALLTLGDYLVHQGGNRFSFCRAVHHTLRERSDNWLTVTENPLFGQLLQRIGAGDITSTLRQIIASVNCGGWRELIVNNPWTISWCSERLVDKYSDDIYLLSKSTLRGYFCELRGAVLVRRMQASLEQGELDVPVTAVRYCEVYGDEYPFFVLTLDNHEELTFGYEQGKYSLWNTTDAGRARPLPKFFKQLTDILMPEDYCQP</sequence>
<proteinExistence type="predicted"/>
<dbReference type="KEGG" id="erwi:GN242_10050"/>
<reference evidence="3 4" key="2">
    <citation type="submission" date="2019-12" db="EMBL/GenBank/DDBJ databases">
        <title>Erwinia sp. nov., isolated from droppings of birds in the Qinghai-Tiebt plateau of China.</title>
        <authorList>
            <person name="Ge Y."/>
        </authorList>
    </citation>
    <scope>NUCLEOTIDE SEQUENCE [LARGE SCALE GENOMIC DNA]</scope>
    <source>
        <strain evidence="3 4">J780</strain>
    </source>
</reference>
<evidence type="ECO:0000313" key="2">
    <source>
        <dbReference type="EMBL" id="MTD25914.1"/>
    </source>
</evidence>
<name>A0A6I6ESP0_9GAMM</name>
<dbReference type="InterPro" id="IPR004919">
    <property type="entry name" value="GmrSD_N"/>
</dbReference>
<protein>
    <submittedName>
        <fullName evidence="3">DUF262 domain-containing protein</fullName>
    </submittedName>
</protein>
<dbReference type="EMBL" id="WLZX01000001">
    <property type="protein sequence ID" value="MTD25914.1"/>
    <property type="molecule type" value="Genomic_DNA"/>
</dbReference>
<gene>
    <name evidence="2" type="ORF">GK011_03025</name>
    <name evidence="3" type="ORF">GN242_10050</name>
</gene>
<evidence type="ECO:0000313" key="5">
    <source>
        <dbReference type="Proteomes" id="UP000480164"/>
    </source>
</evidence>
<accession>A0A6I6ESP0</accession>
<dbReference type="EMBL" id="CP046509">
    <property type="protein sequence ID" value="QGU87542.1"/>
    <property type="molecule type" value="Genomic_DNA"/>
</dbReference>
<dbReference type="Pfam" id="PF03235">
    <property type="entry name" value="GmrSD_N"/>
    <property type="match status" value="1"/>
</dbReference>
<dbReference type="Proteomes" id="UP000480164">
    <property type="component" value="Unassembled WGS sequence"/>
</dbReference>
<feature type="domain" description="GmrSD restriction endonucleases N-terminal" evidence="1">
    <location>
        <begin position="11"/>
        <end position="244"/>
    </location>
</feature>
<evidence type="ECO:0000259" key="1">
    <source>
        <dbReference type="Pfam" id="PF03235"/>
    </source>
</evidence>
<reference evidence="2 5" key="1">
    <citation type="submission" date="2019-11" db="EMBL/GenBank/DDBJ databases">
        <title>Erwinia sp. nov., isolated from feces of birds in Tibet plateau of China.</title>
        <authorList>
            <person name="Ge Y."/>
        </authorList>
    </citation>
    <scope>NUCLEOTIDE SEQUENCE [LARGE SCALE GENOMIC DNA]</scope>
    <source>
        <strain evidence="2 5">J316</strain>
    </source>
</reference>
<keyword evidence="5" id="KW-1185">Reference proteome</keyword>
<evidence type="ECO:0000313" key="3">
    <source>
        <dbReference type="EMBL" id="QGU87542.1"/>
    </source>
</evidence>
<organism evidence="3 4">
    <name type="scientific">Erwinia sorbitola</name>
    <dbReference type="NCBI Taxonomy" id="2681984"/>
    <lineage>
        <taxon>Bacteria</taxon>
        <taxon>Pseudomonadati</taxon>
        <taxon>Pseudomonadota</taxon>
        <taxon>Gammaproteobacteria</taxon>
        <taxon>Enterobacterales</taxon>
        <taxon>Erwiniaceae</taxon>
        <taxon>Erwinia</taxon>
    </lineage>
</organism>
<accession>A0A6L6GKD8</accession>
<dbReference type="AlphaFoldDB" id="A0A6I6ESP0"/>
<dbReference type="PANTHER" id="PTHR35149">
    <property type="entry name" value="SLL5132 PROTEIN"/>
    <property type="match status" value="1"/>
</dbReference>
<dbReference type="Proteomes" id="UP000424752">
    <property type="component" value="Chromosome"/>
</dbReference>
<dbReference type="RefSeq" id="WP_154751218.1">
    <property type="nucleotide sequence ID" value="NZ_CP046509.1"/>
</dbReference>
<dbReference type="PANTHER" id="PTHR35149:SF1">
    <property type="entry name" value="DUF5655 DOMAIN-CONTAINING PROTEIN"/>
    <property type="match status" value="1"/>
</dbReference>